<evidence type="ECO:0000256" key="4">
    <source>
        <dbReference type="ARBA" id="ARBA00022898"/>
    </source>
</evidence>
<keyword evidence="7" id="KW-1185">Reference proteome</keyword>
<dbReference type="SUPFAM" id="SSF53383">
    <property type="entry name" value="PLP-dependent transferases"/>
    <property type="match status" value="1"/>
</dbReference>
<accession>A0A2N6PJY4</accession>
<keyword evidence="3 6" id="KW-0808">Transferase</keyword>
<dbReference type="PANTHER" id="PTHR43807">
    <property type="entry name" value="FI04487P"/>
    <property type="match status" value="1"/>
</dbReference>
<evidence type="ECO:0000256" key="3">
    <source>
        <dbReference type="ARBA" id="ARBA00022679"/>
    </source>
</evidence>
<sequence length="423" mass="44822">MSDATRTGSRSAAHPDLHAAPTWHQMATAAGLVNADGSIGETIFGQMTALAGRHDAINLGQGSPGDPTPDFLIDAATEAMRAGVNQYAPGQGHRVLIDAVAEQRRRCYGQEVSADEVLITIGATEGLSAAIVALVPRGGEVIVFEPFYDSYAAATALAGGKLRTVGLIEDGAGGFAPDWEAFERTVSPQTAAIIVNTPHNPTGLVFTAEMLTRIYKAAVDSDAWVITDEVYEYLVFGDRQHVALASIIDDPSRVVSISSAGKSFNITGWKIGWTVAAPPVREAIQAVKQYFCFTGGAPFQPAVAAALNEHEDFAYASARSLSARSEILVPAFEQLPGVRVSQPQGGYFTLVDFAGATDEDAYALNERLTREFGFTGIPGPSLCAAGTPVSEAFAQTIRYSFCKSEDETAEAARRVRKAAEKLS</sequence>
<evidence type="ECO:0000259" key="5">
    <source>
        <dbReference type="Pfam" id="PF00155"/>
    </source>
</evidence>
<dbReference type="GO" id="GO:0005737">
    <property type="term" value="C:cytoplasm"/>
    <property type="evidence" value="ECO:0007669"/>
    <property type="project" value="TreeGrafter"/>
</dbReference>
<dbReference type="InterPro" id="IPR015424">
    <property type="entry name" value="PyrdxlP-dep_Trfase"/>
</dbReference>
<evidence type="ECO:0000256" key="2">
    <source>
        <dbReference type="ARBA" id="ARBA00022576"/>
    </source>
</evidence>
<dbReference type="InterPro" id="IPR004839">
    <property type="entry name" value="Aminotransferase_I/II_large"/>
</dbReference>
<gene>
    <name evidence="6" type="ORF">CJ198_00125</name>
</gene>
<evidence type="ECO:0000313" key="7">
    <source>
        <dbReference type="Proteomes" id="UP000235703"/>
    </source>
</evidence>
<dbReference type="Gene3D" id="3.40.640.10">
    <property type="entry name" value="Type I PLP-dependent aspartate aminotransferase-like (Major domain)"/>
    <property type="match status" value="1"/>
</dbReference>
<keyword evidence="4" id="KW-0663">Pyridoxal phosphate</keyword>
<dbReference type="PANTHER" id="PTHR43807:SF20">
    <property type="entry name" value="FI04487P"/>
    <property type="match status" value="1"/>
</dbReference>
<proteinExistence type="predicted"/>
<dbReference type="RefSeq" id="WP_102159639.1">
    <property type="nucleotide sequence ID" value="NZ_PNFZ01000001.1"/>
</dbReference>
<organism evidence="6 7">
    <name type="scientific">Brevibacterium luteolum</name>
    <dbReference type="NCBI Taxonomy" id="199591"/>
    <lineage>
        <taxon>Bacteria</taxon>
        <taxon>Bacillati</taxon>
        <taxon>Actinomycetota</taxon>
        <taxon>Actinomycetes</taxon>
        <taxon>Micrococcales</taxon>
        <taxon>Brevibacteriaceae</taxon>
        <taxon>Brevibacterium</taxon>
    </lineage>
</organism>
<dbReference type="GO" id="GO:0030170">
    <property type="term" value="F:pyridoxal phosphate binding"/>
    <property type="evidence" value="ECO:0007669"/>
    <property type="project" value="InterPro"/>
</dbReference>
<dbReference type="Proteomes" id="UP000235703">
    <property type="component" value="Unassembled WGS sequence"/>
</dbReference>
<dbReference type="InterPro" id="IPR015421">
    <property type="entry name" value="PyrdxlP-dep_Trfase_major"/>
</dbReference>
<dbReference type="EMBL" id="PNFZ01000001">
    <property type="protein sequence ID" value="PMB98999.1"/>
    <property type="molecule type" value="Genomic_DNA"/>
</dbReference>
<reference evidence="6 7" key="1">
    <citation type="submission" date="2017-09" db="EMBL/GenBank/DDBJ databases">
        <title>Bacterial strain isolated from the female urinary microbiota.</title>
        <authorList>
            <person name="Thomas-White K."/>
            <person name="Kumar N."/>
            <person name="Forster S."/>
            <person name="Putonti C."/>
            <person name="Lawley T."/>
            <person name="Wolfe A.J."/>
        </authorList>
    </citation>
    <scope>NUCLEOTIDE SEQUENCE [LARGE SCALE GENOMIC DNA]</scope>
    <source>
        <strain evidence="6 7">UMB0680</strain>
    </source>
</reference>
<evidence type="ECO:0000256" key="1">
    <source>
        <dbReference type="ARBA" id="ARBA00001933"/>
    </source>
</evidence>
<dbReference type="AlphaFoldDB" id="A0A2N6PJY4"/>
<dbReference type="Gene3D" id="3.90.1150.10">
    <property type="entry name" value="Aspartate Aminotransferase, domain 1"/>
    <property type="match status" value="1"/>
</dbReference>
<evidence type="ECO:0000313" key="6">
    <source>
        <dbReference type="EMBL" id="PMB98999.1"/>
    </source>
</evidence>
<dbReference type="GO" id="GO:0016212">
    <property type="term" value="F:kynurenine-oxoglutarate transaminase activity"/>
    <property type="evidence" value="ECO:0007669"/>
    <property type="project" value="TreeGrafter"/>
</dbReference>
<comment type="caution">
    <text evidence="6">The sequence shown here is derived from an EMBL/GenBank/DDBJ whole genome shotgun (WGS) entry which is preliminary data.</text>
</comment>
<name>A0A2N6PJY4_9MICO</name>
<dbReference type="CDD" id="cd00609">
    <property type="entry name" value="AAT_like"/>
    <property type="match status" value="1"/>
</dbReference>
<dbReference type="InterPro" id="IPR015422">
    <property type="entry name" value="PyrdxlP-dep_Trfase_small"/>
</dbReference>
<dbReference type="InterPro" id="IPR051326">
    <property type="entry name" value="Kynurenine-oxoglutarate_AT"/>
</dbReference>
<dbReference type="Pfam" id="PF00155">
    <property type="entry name" value="Aminotran_1_2"/>
    <property type="match status" value="1"/>
</dbReference>
<keyword evidence="2 6" id="KW-0032">Aminotransferase</keyword>
<comment type="cofactor">
    <cofactor evidence="1">
        <name>pyridoxal 5'-phosphate</name>
        <dbReference type="ChEBI" id="CHEBI:597326"/>
    </cofactor>
</comment>
<dbReference type="OrthoDB" id="9763453at2"/>
<protein>
    <submittedName>
        <fullName evidence="6">Aminotransferase class I and II</fullName>
    </submittedName>
</protein>
<feature type="domain" description="Aminotransferase class I/classII large" evidence="5">
    <location>
        <begin position="55"/>
        <end position="414"/>
    </location>
</feature>